<evidence type="ECO:0000313" key="3">
    <source>
        <dbReference type="Proteomes" id="UP000297245"/>
    </source>
</evidence>
<protein>
    <submittedName>
        <fullName evidence="2">Uncharacterized protein</fullName>
    </submittedName>
</protein>
<proteinExistence type="predicted"/>
<feature type="compositionally biased region" description="Basic and acidic residues" evidence="1">
    <location>
        <begin position="97"/>
        <end position="126"/>
    </location>
</feature>
<dbReference type="Proteomes" id="UP000297245">
    <property type="component" value="Unassembled WGS sequence"/>
</dbReference>
<name>A0A4S8LV29_DENBC</name>
<organism evidence="2 3">
    <name type="scientific">Dendrothele bispora (strain CBS 962.96)</name>
    <dbReference type="NCBI Taxonomy" id="1314807"/>
    <lineage>
        <taxon>Eukaryota</taxon>
        <taxon>Fungi</taxon>
        <taxon>Dikarya</taxon>
        <taxon>Basidiomycota</taxon>
        <taxon>Agaricomycotina</taxon>
        <taxon>Agaricomycetes</taxon>
        <taxon>Agaricomycetidae</taxon>
        <taxon>Agaricales</taxon>
        <taxon>Agaricales incertae sedis</taxon>
        <taxon>Dendrothele</taxon>
    </lineage>
</organism>
<keyword evidence="3" id="KW-1185">Reference proteome</keyword>
<evidence type="ECO:0000313" key="2">
    <source>
        <dbReference type="EMBL" id="THU93280.1"/>
    </source>
</evidence>
<dbReference type="AlphaFoldDB" id="A0A4S8LV29"/>
<reference evidence="2 3" key="1">
    <citation type="journal article" date="2019" name="Nat. Ecol. Evol.">
        <title>Megaphylogeny resolves global patterns of mushroom evolution.</title>
        <authorList>
            <person name="Varga T."/>
            <person name="Krizsan K."/>
            <person name="Foldi C."/>
            <person name="Dima B."/>
            <person name="Sanchez-Garcia M."/>
            <person name="Sanchez-Ramirez S."/>
            <person name="Szollosi G.J."/>
            <person name="Szarkandi J.G."/>
            <person name="Papp V."/>
            <person name="Albert L."/>
            <person name="Andreopoulos W."/>
            <person name="Angelini C."/>
            <person name="Antonin V."/>
            <person name="Barry K.W."/>
            <person name="Bougher N.L."/>
            <person name="Buchanan P."/>
            <person name="Buyck B."/>
            <person name="Bense V."/>
            <person name="Catcheside P."/>
            <person name="Chovatia M."/>
            <person name="Cooper J."/>
            <person name="Damon W."/>
            <person name="Desjardin D."/>
            <person name="Finy P."/>
            <person name="Geml J."/>
            <person name="Haridas S."/>
            <person name="Hughes K."/>
            <person name="Justo A."/>
            <person name="Karasinski D."/>
            <person name="Kautmanova I."/>
            <person name="Kiss B."/>
            <person name="Kocsube S."/>
            <person name="Kotiranta H."/>
            <person name="LaButti K.M."/>
            <person name="Lechner B.E."/>
            <person name="Liimatainen K."/>
            <person name="Lipzen A."/>
            <person name="Lukacs Z."/>
            <person name="Mihaltcheva S."/>
            <person name="Morgado L.N."/>
            <person name="Niskanen T."/>
            <person name="Noordeloos M.E."/>
            <person name="Ohm R.A."/>
            <person name="Ortiz-Santana B."/>
            <person name="Ovrebo C."/>
            <person name="Racz N."/>
            <person name="Riley R."/>
            <person name="Savchenko A."/>
            <person name="Shiryaev A."/>
            <person name="Soop K."/>
            <person name="Spirin V."/>
            <person name="Szebenyi C."/>
            <person name="Tomsovsky M."/>
            <person name="Tulloss R.E."/>
            <person name="Uehling J."/>
            <person name="Grigoriev I.V."/>
            <person name="Vagvolgyi C."/>
            <person name="Papp T."/>
            <person name="Martin F.M."/>
            <person name="Miettinen O."/>
            <person name="Hibbett D.S."/>
            <person name="Nagy L.G."/>
        </authorList>
    </citation>
    <scope>NUCLEOTIDE SEQUENCE [LARGE SCALE GENOMIC DNA]</scope>
    <source>
        <strain evidence="2 3">CBS 962.96</strain>
    </source>
</reference>
<feature type="region of interest" description="Disordered" evidence="1">
    <location>
        <begin position="80"/>
        <end position="126"/>
    </location>
</feature>
<dbReference type="EMBL" id="ML179253">
    <property type="protein sequence ID" value="THU93280.1"/>
    <property type="molecule type" value="Genomic_DNA"/>
</dbReference>
<gene>
    <name evidence="2" type="ORF">K435DRAFT_799851</name>
</gene>
<accession>A0A4S8LV29</accession>
<sequence>MIQLFFVVAASTGISPSSVEVKGRELRGRVKAVFDRTKNERRRGGERKGKKRCWSLVPLNVPPTSVEYKVNSLRLLPPITPSSSLVPPDSNNGVSQKLKDLTETWDGDMKREKEKDSCGDQSEKETKITQRLLVKARETSLMMCQEI</sequence>
<feature type="compositionally biased region" description="Polar residues" evidence="1">
    <location>
        <begin position="81"/>
        <end position="95"/>
    </location>
</feature>
<evidence type="ECO:0000256" key="1">
    <source>
        <dbReference type="SAM" id="MobiDB-lite"/>
    </source>
</evidence>